<dbReference type="PANTHER" id="PTHR47723:SF13">
    <property type="entry name" value="PUTATIVE-RELATED"/>
    <property type="match status" value="1"/>
</dbReference>
<dbReference type="PROSITE" id="PS50879">
    <property type="entry name" value="RNASE_H_1"/>
    <property type="match status" value="1"/>
</dbReference>
<keyword evidence="3" id="KW-1185">Reference proteome</keyword>
<sequence>MYMSDYDMSGAYVGWKPSKPLFISINTDGGIVRGDQGEWIGGYAKGVGSCSAFKAELWGVLEGLRYVRSLGFNKIELNIDSEVVVRVIKTGRSRNVAGSALTDQILKMMTLDWEVEVHHTYREANKCADAMANYGCSIGFDTQYFNSCPVFITELFEADSLGLSMPRLIPV</sequence>
<evidence type="ECO:0000313" key="3">
    <source>
        <dbReference type="Proteomes" id="UP000242715"/>
    </source>
</evidence>
<dbReference type="GO" id="GO:0003676">
    <property type="term" value="F:nucleic acid binding"/>
    <property type="evidence" value="ECO:0007669"/>
    <property type="project" value="InterPro"/>
</dbReference>
<dbReference type="GO" id="GO:0004523">
    <property type="term" value="F:RNA-DNA hybrid ribonuclease activity"/>
    <property type="evidence" value="ECO:0007669"/>
    <property type="project" value="InterPro"/>
</dbReference>
<dbReference type="PANTHER" id="PTHR47723">
    <property type="entry name" value="OS05G0353850 PROTEIN"/>
    <property type="match status" value="1"/>
</dbReference>
<reference evidence="3" key="1">
    <citation type="journal article" date="2017" name="Front. Plant Sci.">
        <title>Climate Clever Clovers: New Paradigm to Reduce the Environmental Footprint of Ruminants by Breeding Low Methanogenic Forages Utilizing Haplotype Variation.</title>
        <authorList>
            <person name="Kaur P."/>
            <person name="Appels R."/>
            <person name="Bayer P.E."/>
            <person name="Keeble-Gagnere G."/>
            <person name="Wang J."/>
            <person name="Hirakawa H."/>
            <person name="Shirasawa K."/>
            <person name="Vercoe P."/>
            <person name="Stefanova K."/>
            <person name="Durmic Z."/>
            <person name="Nichols P."/>
            <person name="Revell C."/>
            <person name="Isobe S.N."/>
            <person name="Edwards D."/>
            <person name="Erskine W."/>
        </authorList>
    </citation>
    <scope>NUCLEOTIDE SEQUENCE [LARGE SCALE GENOMIC DNA]</scope>
    <source>
        <strain evidence="3">cv. Daliak</strain>
    </source>
</reference>
<feature type="domain" description="RNase H type-1" evidence="1">
    <location>
        <begin position="19"/>
        <end position="137"/>
    </location>
</feature>
<proteinExistence type="predicted"/>
<dbReference type="CDD" id="cd06222">
    <property type="entry name" value="RNase_H_like"/>
    <property type="match status" value="1"/>
</dbReference>
<name>A0A2Z6PRB7_TRISU</name>
<dbReference type="InterPro" id="IPR002156">
    <property type="entry name" value="RNaseH_domain"/>
</dbReference>
<dbReference type="OrthoDB" id="1430901at2759"/>
<dbReference type="InterPro" id="IPR044730">
    <property type="entry name" value="RNase_H-like_dom_plant"/>
</dbReference>
<gene>
    <name evidence="2" type="ORF">TSUD_141690</name>
</gene>
<dbReference type="Pfam" id="PF13456">
    <property type="entry name" value="RVT_3"/>
    <property type="match status" value="1"/>
</dbReference>
<dbReference type="Gene3D" id="3.30.420.10">
    <property type="entry name" value="Ribonuclease H-like superfamily/Ribonuclease H"/>
    <property type="match status" value="1"/>
</dbReference>
<dbReference type="InterPro" id="IPR053151">
    <property type="entry name" value="RNase_H-like"/>
</dbReference>
<dbReference type="EMBL" id="DF974625">
    <property type="protein sequence ID" value="GAU49779.1"/>
    <property type="molecule type" value="Genomic_DNA"/>
</dbReference>
<evidence type="ECO:0000313" key="2">
    <source>
        <dbReference type="EMBL" id="GAU49779.1"/>
    </source>
</evidence>
<evidence type="ECO:0000259" key="1">
    <source>
        <dbReference type="PROSITE" id="PS50879"/>
    </source>
</evidence>
<protein>
    <recommendedName>
        <fullName evidence="1">RNase H type-1 domain-containing protein</fullName>
    </recommendedName>
</protein>
<organism evidence="2 3">
    <name type="scientific">Trifolium subterraneum</name>
    <name type="common">Subterranean clover</name>
    <dbReference type="NCBI Taxonomy" id="3900"/>
    <lineage>
        <taxon>Eukaryota</taxon>
        <taxon>Viridiplantae</taxon>
        <taxon>Streptophyta</taxon>
        <taxon>Embryophyta</taxon>
        <taxon>Tracheophyta</taxon>
        <taxon>Spermatophyta</taxon>
        <taxon>Magnoliopsida</taxon>
        <taxon>eudicotyledons</taxon>
        <taxon>Gunneridae</taxon>
        <taxon>Pentapetalae</taxon>
        <taxon>rosids</taxon>
        <taxon>fabids</taxon>
        <taxon>Fabales</taxon>
        <taxon>Fabaceae</taxon>
        <taxon>Papilionoideae</taxon>
        <taxon>50 kb inversion clade</taxon>
        <taxon>NPAAA clade</taxon>
        <taxon>Hologalegina</taxon>
        <taxon>IRL clade</taxon>
        <taxon>Trifolieae</taxon>
        <taxon>Trifolium</taxon>
    </lineage>
</organism>
<accession>A0A2Z6PRB7</accession>
<dbReference type="InterPro" id="IPR012337">
    <property type="entry name" value="RNaseH-like_sf"/>
</dbReference>
<dbReference type="InterPro" id="IPR036397">
    <property type="entry name" value="RNaseH_sf"/>
</dbReference>
<dbReference type="SUPFAM" id="SSF53098">
    <property type="entry name" value="Ribonuclease H-like"/>
    <property type="match status" value="1"/>
</dbReference>
<dbReference type="AlphaFoldDB" id="A0A2Z6PRB7"/>
<dbReference type="Proteomes" id="UP000242715">
    <property type="component" value="Unassembled WGS sequence"/>
</dbReference>